<dbReference type="PANTHER" id="PTHR26451">
    <property type="entry name" value="G_PROTEIN_RECEP_F1_2 DOMAIN-CONTAINING PROTEIN"/>
    <property type="match status" value="1"/>
</dbReference>
<dbReference type="GO" id="GO:0016020">
    <property type="term" value="C:membrane"/>
    <property type="evidence" value="ECO:0000318"/>
    <property type="project" value="GO_Central"/>
</dbReference>
<feature type="transmembrane region" description="Helical" evidence="5">
    <location>
        <begin position="26"/>
        <end position="51"/>
    </location>
</feature>
<dbReference type="RefSeq" id="XP_031752178.1">
    <property type="nucleotide sequence ID" value="XM_031896318.1"/>
</dbReference>
<dbReference type="InterPro" id="IPR052921">
    <property type="entry name" value="GPCR1_Superfamily_Member"/>
</dbReference>
<dbReference type="AlphaFoldDB" id="A0A8J0QZ11"/>
<evidence type="ECO:0000256" key="3">
    <source>
        <dbReference type="ARBA" id="ARBA00022989"/>
    </source>
</evidence>
<dbReference type="GO" id="GO:0005549">
    <property type="term" value="F:odorant binding"/>
    <property type="evidence" value="ECO:0000318"/>
    <property type="project" value="GO_Central"/>
</dbReference>
<evidence type="ECO:0000313" key="8">
    <source>
        <dbReference type="RefSeq" id="XP_002942569.3"/>
    </source>
</evidence>
<gene>
    <name evidence="8 9 10" type="primary">LOC100496130</name>
</gene>
<feature type="transmembrane region" description="Helical" evidence="5">
    <location>
        <begin position="96"/>
        <end position="116"/>
    </location>
</feature>
<dbReference type="GO" id="GO:0050911">
    <property type="term" value="P:detection of chemical stimulus involved in sensory perception of smell"/>
    <property type="evidence" value="ECO:0000318"/>
    <property type="project" value="GO_Central"/>
</dbReference>
<evidence type="ECO:0000256" key="1">
    <source>
        <dbReference type="ARBA" id="ARBA00004370"/>
    </source>
</evidence>
<keyword evidence="7" id="KW-1185">Reference proteome</keyword>
<dbReference type="PANTHER" id="PTHR26451:SF994">
    <property type="entry name" value="ODORANT RECEPTOR 131-2-LIKE"/>
    <property type="match status" value="1"/>
</dbReference>
<feature type="domain" description="G-protein coupled receptors family 1 profile" evidence="6">
    <location>
        <begin position="42"/>
        <end position="286"/>
    </location>
</feature>
<dbReference type="OrthoDB" id="8856247at2759"/>
<keyword evidence="4 5" id="KW-0472">Membrane</keyword>
<dbReference type="InterPro" id="IPR017452">
    <property type="entry name" value="GPCR_Rhodpsn_7TM"/>
</dbReference>
<dbReference type="Xenbase" id="XB-GENE-29082999">
    <property type="gene designation" value="LOC100496130"/>
</dbReference>
<dbReference type="Proteomes" id="UP000008143">
    <property type="component" value="Chromosome 2"/>
</dbReference>
<feature type="transmembrane region" description="Helical" evidence="5">
    <location>
        <begin position="236"/>
        <end position="257"/>
    </location>
</feature>
<dbReference type="SUPFAM" id="SSF81321">
    <property type="entry name" value="Family A G protein-coupled receptor-like"/>
    <property type="match status" value="1"/>
</dbReference>
<evidence type="ECO:0000259" key="6">
    <source>
        <dbReference type="PROSITE" id="PS50262"/>
    </source>
</evidence>
<keyword evidence="2 5" id="KW-0812">Transmembrane</keyword>
<dbReference type="FunFam" id="1.20.1070.10:FF:000096">
    <property type="entry name" value="Odorant receptor 131-2"/>
    <property type="match status" value="1"/>
</dbReference>
<evidence type="ECO:0000313" key="9">
    <source>
        <dbReference type="RefSeq" id="XP_031752178.1"/>
    </source>
</evidence>
<dbReference type="OMA" id="CVERLWI"/>
<proteinExistence type="predicted"/>
<protein>
    <submittedName>
        <fullName evidence="8 9">Odorant receptor 131-2-like</fullName>
    </submittedName>
</protein>
<dbReference type="AGR" id="Xenbase:XB-GENE-29082999"/>
<name>A0A8J0QZ11_XENTR</name>
<sequence>MNATSQSNNTTLGSGAGNKTAETVRMAFLCLIVVCFLLFLCLVTVILYVFFTNAQVRESARHVLFTHMLVNDSLYLAAGLCLLVASLYVVSMPVPLCYIVITVVTSTFWVTPYNLAVMSLERYVAICHPLRHAEICSGHRSGAALGAIWALGLTPNIADIIALSRSADKAFYSLHVICTKEILILNITQKSIRSYSLIISLSLVASAIIYTYIKVMLVARKVGSGRSSAIKAGKTVLLHGVQLLLSLMSLISLYTEISLGEYVVLLAISNFLFFTCLPRFLSPLIYGLRDEVLSRYLKRLYPKAPLSNVKKTCPSEMYS</sequence>
<dbReference type="PROSITE" id="PS50262">
    <property type="entry name" value="G_PROTEIN_RECEP_F1_2"/>
    <property type="match status" value="1"/>
</dbReference>
<dbReference type="Gene3D" id="1.20.1070.10">
    <property type="entry name" value="Rhodopsin 7-helix transmembrane proteins"/>
    <property type="match status" value="1"/>
</dbReference>
<dbReference type="GeneID" id="100496130"/>
<feature type="transmembrane region" description="Helical" evidence="5">
    <location>
        <begin position="72"/>
        <end position="90"/>
    </location>
</feature>
<comment type="subcellular location">
    <subcellularLocation>
        <location evidence="1">Membrane</location>
    </subcellularLocation>
</comment>
<dbReference type="CDD" id="cd00637">
    <property type="entry name" value="7tm_classA_rhodopsin-like"/>
    <property type="match status" value="1"/>
</dbReference>
<reference evidence="8 9" key="1">
    <citation type="submission" date="2025-04" db="UniProtKB">
        <authorList>
            <consortium name="RefSeq"/>
        </authorList>
    </citation>
    <scope>IDENTIFICATION</scope>
    <source>
        <strain evidence="8 9">Nigerian</strain>
        <tissue evidence="8 9">Liver and blood</tissue>
    </source>
</reference>
<evidence type="ECO:0000256" key="5">
    <source>
        <dbReference type="SAM" id="Phobius"/>
    </source>
</evidence>
<evidence type="ECO:0000256" key="2">
    <source>
        <dbReference type="ARBA" id="ARBA00022692"/>
    </source>
</evidence>
<organism evidence="7 8">
    <name type="scientific">Xenopus tropicalis</name>
    <name type="common">Western clawed frog</name>
    <name type="synonym">Silurana tropicalis</name>
    <dbReference type="NCBI Taxonomy" id="8364"/>
    <lineage>
        <taxon>Eukaryota</taxon>
        <taxon>Metazoa</taxon>
        <taxon>Chordata</taxon>
        <taxon>Craniata</taxon>
        <taxon>Vertebrata</taxon>
        <taxon>Euteleostomi</taxon>
        <taxon>Amphibia</taxon>
        <taxon>Batrachia</taxon>
        <taxon>Anura</taxon>
        <taxon>Pipoidea</taxon>
        <taxon>Pipidae</taxon>
        <taxon>Xenopodinae</taxon>
        <taxon>Xenopus</taxon>
        <taxon>Silurana</taxon>
    </lineage>
</organism>
<dbReference type="Pfam" id="PF00001">
    <property type="entry name" value="7tm_1"/>
    <property type="match status" value="1"/>
</dbReference>
<accession>A0A8J0QZ11</accession>
<dbReference type="InterPro" id="IPR000276">
    <property type="entry name" value="GPCR_Rhodpsn"/>
</dbReference>
<dbReference type="RefSeq" id="XP_002942569.3">
    <property type="nucleotide sequence ID" value="XM_002942523.4"/>
</dbReference>
<evidence type="ECO:0000256" key="4">
    <source>
        <dbReference type="ARBA" id="ARBA00023136"/>
    </source>
</evidence>
<feature type="transmembrane region" description="Helical" evidence="5">
    <location>
        <begin position="263"/>
        <end position="288"/>
    </location>
</feature>
<feature type="transmembrane region" description="Helical" evidence="5">
    <location>
        <begin position="194"/>
        <end position="215"/>
    </location>
</feature>
<dbReference type="GO" id="GO:0004984">
    <property type="term" value="F:olfactory receptor activity"/>
    <property type="evidence" value="ECO:0000318"/>
    <property type="project" value="GO_Central"/>
</dbReference>
<dbReference type="KEGG" id="xtr:100496130"/>
<dbReference type="GO" id="GO:0004930">
    <property type="term" value="F:G protein-coupled receptor activity"/>
    <property type="evidence" value="ECO:0007669"/>
    <property type="project" value="InterPro"/>
</dbReference>
<evidence type="ECO:0000313" key="7">
    <source>
        <dbReference type="Proteomes" id="UP000008143"/>
    </source>
</evidence>
<evidence type="ECO:0000313" key="10">
    <source>
        <dbReference type="Xenbase" id="XB-GENE-29082999"/>
    </source>
</evidence>
<keyword evidence="3 5" id="KW-1133">Transmembrane helix</keyword>